<organism evidence="3 4">
    <name type="scientific">Gigaspora rosea</name>
    <dbReference type="NCBI Taxonomy" id="44941"/>
    <lineage>
        <taxon>Eukaryota</taxon>
        <taxon>Fungi</taxon>
        <taxon>Fungi incertae sedis</taxon>
        <taxon>Mucoromycota</taxon>
        <taxon>Glomeromycotina</taxon>
        <taxon>Glomeromycetes</taxon>
        <taxon>Diversisporales</taxon>
        <taxon>Gigasporaceae</taxon>
        <taxon>Gigaspora</taxon>
    </lineage>
</organism>
<feature type="transmembrane region" description="Helical" evidence="2">
    <location>
        <begin position="121"/>
        <end position="140"/>
    </location>
</feature>
<dbReference type="OrthoDB" id="2441454at2759"/>
<keyword evidence="2" id="KW-0472">Membrane</keyword>
<keyword evidence="2" id="KW-0812">Transmembrane</keyword>
<dbReference type="STRING" id="44941.A0A397W385"/>
<feature type="transmembrane region" description="Helical" evidence="2">
    <location>
        <begin position="160"/>
        <end position="178"/>
    </location>
</feature>
<evidence type="ECO:0000313" key="3">
    <source>
        <dbReference type="EMBL" id="RIB28678.1"/>
    </source>
</evidence>
<feature type="transmembrane region" description="Helical" evidence="2">
    <location>
        <begin position="222"/>
        <end position="244"/>
    </location>
</feature>
<evidence type="ECO:0000256" key="2">
    <source>
        <dbReference type="SAM" id="Phobius"/>
    </source>
</evidence>
<accession>A0A397W385</accession>
<evidence type="ECO:0000313" key="4">
    <source>
        <dbReference type="Proteomes" id="UP000266673"/>
    </source>
</evidence>
<dbReference type="PANTHER" id="PTHR10582:SF2">
    <property type="entry name" value="INACTIVE"/>
    <property type="match status" value="1"/>
</dbReference>
<keyword evidence="1" id="KW-0677">Repeat</keyword>
<name>A0A397W385_9GLOM</name>
<sequence length="257" mass="30264">MYYWNKLIGKTESDFVATLQSSDKEESASDFVTTIIFLFPFPNFVNYPKIYNTWEELKNPSSSCFINFDDLSFYKTWNGEAIINFKWKTFGRKYYLAIWAIYTIFICSFITVVALSNKISWDYQIFFLNTAIILGFWHLFFEIRQFYYSPQQYFSSAWNYIDLPAIISTIITSVYWLMNGTVSIWAITFSTLLLELQFILFFRFIPFFESYLALIMNTIDKVLSFLIIFGLIIFAFAHALFLLLQSTSEISQSSNGI</sequence>
<dbReference type="PANTHER" id="PTHR10582">
    <property type="entry name" value="TRANSIENT RECEPTOR POTENTIAL ION CHANNEL PROTEIN"/>
    <property type="match status" value="1"/>
</dbReference>
<dbReference type="EMBL" id="QKWP01000058">
    <property type="protein sequence ID" value="RIB28678.1"/>
    <property type="molecule type" value="Genomic_DNA"/>
</dbReference>
<protein>
    <recommendedName>
        <fullName evidence="5">Ion transport domain-containing protein</fullName>
    </recommendedName>
</protein>
<dbReference type="InterPro" id="IPR024862">
    <property type="entry name" value="TRPV"/>
</dbReference>
<dbReference type="GO" id="GO:0098703">
    <property type="term" value="P:calcium ion import across plasma membrane"/>
    <property type="evidence" value="ECO:0007669"/>
    <property type="project" value="TreeGrafter"/>
</dbReference>
<evidence type="ECO:0008006" key="5">
    <source>
        <dbReference type="Google" id="ProtNLM"/>
    </source>
</evidence>
<gene>
    <name evidence="3" type="ORF">C2G38_1396515</name>
</gene>
<proteinExistence type="predicted"/>
<reference evidence="3 4" key="1">
    <citation type="submission" date="2018-06" db="EMBL/GenBank/DDBJ databases">
        <title>Comparative genomics reveals the genomic features of Rhizophagus irregularis, R. cerebriforme, R. diaphanum and Gigaspora rosea, and their symbiotic lifestyle signature.</title>
        <authorList>
            <person name="Morin E."/>
            <person name="San Clemente H."/>
            <person name="Chen E.C.H."/>
            <person name="De La Providencia I."/>
            <person name="Hainaut M."/>
            <person name="Kuo A."/>
            <person name="Kohler A."/>
            <person name="Murat C."/>
            <person name="Tang N."/>
            <person name="Roy S."/>
            <person name="Loubradou J."/>
            <person name="Henrissat B."/>
            <person name="Grigoriev I.V."/>
            <person name="Corradi N."/>
            <person name="Roux C."/>
            <person name="Martin F.M."/>
        </authorList>
    </citation>
    <scope>NUCLEOTIDE SEQUENCE [LARGE SCALE GENOMIC DNA]</scope>
    <source>
        <strain evidence="3 4">DAOM 194757</strain>
    </source>
</reference>
<keyword evidence="2" id="KW-1133">Transmembrane helix</keyword>
<evidence type="ECO:0000256" key="1">
    <source>
        <dbReference type="ARBA" id="ARBA00022737"/>
    </source>
</evidence>
<comment type="caution">
    <text evidence="3">The sequence shown here is derived from an EMBL/GenBank/DDBJ whole genome shotgun (WGS) entry which is preliminary data.</text>
</comment>
<dbReference type="Proteomes" id="UP000266673">
    <property type="component" value="Unassembled WGS sequence"/>
</dbReference>
<dbReference type="GO" id="GO:0005886">
    <property type="term" value="C:plasma membrane"/>
    <property type="evidence" value="ECO:0007669"/>
    <property type="project" value="TreeGrafter"/>
</dbReference>
<keyword evidence="4" id="KW-1185">Reference proteome</keyword>
<feature type="transmembrane region" description="Helical" evidence="2">
    <location>
        <begin position="94"/>
        <end position="115"/>
    </location>
</feature>
<dbReference type="GO" id="GO:0005216">
    <property type="term" value="F:monoatomic ion channel activity"/>
    <property type="evidence" value="ECO:0007669"/>
    <property type="project" value="InterPro"/>
</dbReference>
<dbReference type="AlphaFoldDB" id="A0A397W385"/>